<dbReference type="NCBIfam" id="TIGR03898">
    <property type="entry name" value="lanti_MRSA_kill"/>
    <property type="match status" value="1"/>
</dbReference>
<dbReference type="EMBL" id="JAALHA020000002">
    <property type="protein sequence ID" value="MDR9894140.1"/>
    <property type="molecule type" value="Genomic_DNA"/>
</dbReference>
<accession>A0AAP5M6I6</accession>
<dbReference type="GO" id="GO:0042742">
    <property type="term" value="P:defense response to bacterium"/>
    <property type="evidence" value="ECO:0007669"/>
    <property type="project" value="InterPro"/>
</dbReference>
<evidence type="ECO:0000313" key="2">
    <source>
        <dbReference type="Proteomes" id="UP000667802"/>
    </source>
</evidence>
<proteinExistence type="predicted"/>
<dbReference type="AlphaFoldDB" id="A0AAP5M6I6"/>
<dbReference type="InterPro" id="IPR027635">
    <property type="entry name" value="Lantibiotic2_lead_pep_dom"/>
</dbReference>
<gene>
    <name evidence="1" type="ORF">G7B40_006085</name>
</gene>
<protein>
    <submittedName>
        <fullName evidence="1">Mersacidin/lichenicidin family type 2 lantibiotic</fullName>
    </submittedName>
</protein>
<organism evidence="1 2">
    <name type="scientific">Aetokthonos hydrillicola Thurmond2011</name>
    <dbReference type="NCBI Taxonomy" id="2712845"/>
    <lineage>
        <taxon>Bacteria</taxon>
        <taxon>Bacillati</taxon>
        <taxon>Cyanobacteriota</taxon>
        <taxon>Cyanophyceae</taxon>
        <taxon>Nostocales</taxon>
        <taxon>Hapalosiphonaceae</taxon>
        <taxon>Aetokthonos</taxon>
    </lineage>
</organism>
<evidence type="ECO:0000313" key="1">
    <source>
        <dbReference type="EMBL" id="MDR9894140.1"/>
    </source>
</evidence>
<dbReference type="RefSeq" id="WP_208352317.1">
    <property type="nucleotide sequence ID" value="NZ_JAALHA020000002.1"/>
</dbReference>
<comment type="caution">
    <text evidence="1">The sequence shown here is derived from an EMBL/GenBank/DDBJ whole genome shotgun (WGS) entry which is preliminary data.</text>
</comment>
<reference evidence="2" key="1">
    <citation type="journal article" date="2021" name="Science">
        <title>Hunting the eagle killer: A cyanobacterial neurotoxin causes vacuolar myelinopathy.</title>
        <authorList>
            <person name="Breinlinger S."/>
            <person name="Phillips T.J."/>
            <person name="Haram B.N."/>
            <person name="Mares J."/>
            <person name="Martinez Yerena J.A."/>
            <person name="Hrouzek P."/>
            <person name="Sobotka R."/>
            <person name="Henderson W.M."/>
            <person name="Schmieder P."/>
            <person name="Williams S.M."/>
            <person name="Lauderdale J.D."/>
            <person name="Wilde H.D."/>
            <person name="Gerrin W."/>
            <person name="Kust A."/>
            <person name="Washington J.W."/>
            <person name="Wagner C."/>
            <person name="Geier B."/>
            <person name="Liebeke M."/>
            <person name="Enke H."/>
            <person name="Niedermeyer T.H.J."/>
            <person name="Wilde S.B."/>
        </authorList>
    </citation>
    <scope>NUCLEOTIDE SEQUENCE [LARGE SCALE GENOMIC DNA]</scope>
    <source>
        <strain evidence="2">Thurmond2011</strain>
    </source>
</reference>
<dbReference type="Proteomes" id="UP000667802">
    <property type="component" value="Unassembled WGS sequence"/>
</dbReference>
<keyword evidence="2" id="KW-1185">Reference proteome</keyword>
<name>A0AAP5M6I6_9CYAN</name>
<sequence>MSHENIIRAWKDEEFRNSLSNKERSLLPEHPSGLVELTDRELGAAAGGVRDTLSQCETVRRFCK</sequence>